<dbReference type="Proteomes" id="UP001164250">
    <property type="component" value="Chromosome 15"/>
</dbReference>
<protein>
    <submittedName>
        <fullName evidence="1">Uncharacterized protein</fullName>
    </submittedName>
</protein>
<sequence length="530" mass="59025">MAIFAKTSQTPFRQNHPHLQNAVYIKPKALFFSHKPKTHRFSSKQAQNVQVLNAENTNSLSTQSPISRLNELCLNRLCEWKRGHDEGIHLHYIVSKTMTNMSVRLGNAFLSMFVRFGDLGHAWYVFGKMCERDLFSWNVLIGGYAKAGFFDEALSLYQRMLWVGCVKPDVFTFPCVLRTCGGVPDLKRGKEVHAHVLRFGFEADVDVVNALITMYVKCGDLGGARLVFGGMPRRDRISWNAMISGYFENEECVEGLRLFVMMREGLVDPDCMTMSSVISAFYENNMLPDKAVETYEMMDAEGVVPDEITIATVLSACTCLGNLDLGIRLHELAKKTGCISYIIVANSLIDMYSKCKCIDKALEVFHSIPHKNLNSKPNSVTLVSVLSACARIGALMCGKEIHAHALRTGVGFDGFLPNSLLDMYVRCGRMEPAWNQFNSNNRDVSAWNILLTGYAERGQGAFAVQCFGRMIDSKVNPDEVTFVSLLCACGRSGMFVYLGGDLSLGTKIHNILSNEQIVIAGSLFALRLTL</sequence>
<gene>
    <name evidence="1" type="ORF">Patl1_34342</name>
</gene>
<name>A0ACC0ZT89_9ROSI</name>
<evidence type="ECO:0000313" key="2">
    <source>
        <dbReference type="Proteomes" id="UP001164250"/>
    </source>
</evidence>
<reference evidence="2" key="1">
    <citation type="journal article" date="2023" name="G3 (Bethesda)">
        <title>Genome assembly and association tests identify interacting loci associated with vigor, precocity, and sex in interspecific pistachio rootstocks.</title>
        <authorList>
            <person name="Palmer W."/>
            <person name="Jacygrad E."/>
            <person name="Sagayaradj S."/>
            <person name="Cavanaugh K."/>
            <person name="Han R."/>
            <person name="Bertier L."/>
            <person name="Beede B."/>
            <person name="Kafkas S."/>
            <person name="Golino D."/>
            <person name="Preece J."/>
            <person name="Michelmore R."/>
        </authorList>
    </citation>
    <scope>NUCLEOTIDE SEQUENCE [LARGE SCALE GENOMIC DNA]</scope>
</reference>
<keyword evidence="2" id="KW-1185">Reference proteome</keyword>
<dbReference type="EMBL" id="CM047910">
    <property type="protein sequence ID" value="KAJ0075257.1"/>
    <property type="molecule type" value="Genomic_DNA"/>
</dbReference>
<proteinExistence type="predicted"/>
<comment type="caution">
    <text evidence="1">The sequence shown here is derived from an EMBL/GenBank/DDBJ whole genome shotgun (WGS) entry which is preliminary data.</text>
</comment>
<accession>A0ACC0ZT89</accession>
<organism evidence="1 2">
    <name type="scientific">Pistacia atlantica</name>
    <dbReference type="NCBI Taxonomy" id="434234"/>
    <lineage>
        <taxon>Eukaryota</taxon>
        <taxon>Viridiplantae</taxon>
        <taxon>Streptophyta</taxon>
        <taxon>Embryophyta</taxon>
        <taxon>Tracheophyta</taxon>
        <taxon>Spermatophyta</taxon>
        <taxon>Magnoliopsida</taxon>
        <taxon>eudicotyledons</taxon>
        <taxon>Gunneridae</taxon>
        <taxon>Pentapetalae</taxon>
        <taxon>rosids</taxon>
        <taxon>malvids</taxon>
        <taxon>Sapindales</taxon>
        <taxon>Anacardiaceae</taxon>
        <taxon>Pistacia</taxon>
    </lineage>
</organism>
<evidence type="ECO:0000313" key="1">
    <source>
        <dbReference type="EMBL" id="KAJ0075257.1"/>
    </source>
</evidence>